<protein>
    <submittedName>
        <fullName evidence="6">P-loop containing nucleoside triphosphate hydrolase protein</fullName>
    </submittedName>
</protein>
<gene>
    <name evidence="6" type="ORF">E3Q22_03266</name>
</gene>
<dbReference type="GO" id="GO:0016887">
    <property type="term" value="F:ATP hydrolysis activity"/>
    <property type="evidence" value="ECO:0007669"/>
    <property type="project" value="InterPro"/>
</dbReference>
<dbReference type="EMBL" id="SPRC01000039">
    <property type="protein sequence ID" value="TIB76967.1"/>
    <property type="molecule type" value="Genomic_DNA"/>
</dbReference>
<evidence type="ECO:0000256" key="2">
    <source>
        <dbReference type="ARBA" id="ARBA00022448"/>
    </source>
</evidence>
<keyword evidence="3" id="KW-0547">Nucleotide-binding</keyword>
<feature type="domain" description="ABC transporter" evidence="5">
    <location>
        <begin position="264"/>
        <end position="487"/>
    </location>
</feature>
<sequence>MNTVILRAKNARFYKNQQLLYKNTLNFQLDNQKYWSFLGNDTKTLVNGLFNQQIINKPANSIEYPLIDNNNIKYPHQLYNFVNFSTRLSNSSDFIDYTARYGSLKDNKVTTREFLLSKIKDTERASEIVQKVTFDLDLFNLLDKPLIALSNGQSRRLKVAEALINQKHLLILEEPFTGLDPPSRLKLSEVLKRLHSHSNPVVLLLLKNSDEIPESTTNILQITDDNYIELGRKDKVLSTITSNNKFSTPSDVGLGKVNQDKILIDLKDINISYRSTPILRNINWTIKPGERWHLQGYNGSGKTTLLSLITGDHPHSFTQNITLFNSPRVKIPTVHLSTLIGSISPEITSAFPKHTTLTAFDVVASGFSGIFCYRPTKLQHEKDRVHHLLKHLTPGLDSNTPFISLTTSQKSCILLARALVNKPPLLLLDEPFQGMSTEDLHRSRHYLQFNLDDEQSVVFITHYDNEVPWRIDQSRYLRLKDGKIDSIH</sequence>
<dbReference type="PROSITE" id="PS50893">
    <property type="entry name" value="ABC_TRANSPORTER_2"/>
    <property type="match status" value="2"/>
</dbReference>
<dbReference type="AlphaFoldDB" id="A0A4T0M365"/>
<dbReference type="GO" id="GO:0005524">
    <property type="term" value="F:ATP binding"/>
    <property type="evidence" value="ECO:0007669"/>
    <property type="project" value="UniProtKB-KW"/>
</dbReference>
<comment type="similarity">
    <text evidence="1">Belongs to the ABC transporter superfamily.</text>
</comment>
<feature type="domain" description="ABC transporter" evidence="5">
    <location>
        <begin position="6"/>
        <end position="249"/>
    </location>
</feature>
<organism evidence="6 7">
    <name type="scientific">Wallemia mellicola</name>
    <dbReference type="NCBI Taxonomy" id="1708541"/>
    <lineage>
        <taxon>Eukaryota</taxon>
        <taxon>Fungi</taxon>
        <taxon>Dikarya</taxon>
        <taxon>Basidiomycota</taxon>
        <taxon>Wallemiomycotina</taxon>
        <taxon>Wallemiomycetes</taxon>
        <taxon>Wallemiales</taxon>
        <taxon>Wallemiaceae</taxon>
        <taxon>Wallemia</taxon>
    </lineage>
</organism>
<dbReference type="InterPro" id="IPR027417">
    <property type="entry name" value="P-loop_NTPase"/>
</dbReference>
<evidence type="ECO:0000259" key="5">
    <source>
        <dbReference type="PROSITE" id="PS50893"/>
    </source>
</evidence>
<dbReference type="Gene3D" id="3.40.50.300">
    <property type="entry name" value="P-loop containing nucleotide triphosphate hydrolases"/>
    <property type="match status" value="2"/>
</dbReference>
<keyword evidence="6" id="KW-0378">Hydrolase</keyword>
<dbReference type="Pfam" id="PF00005">
    <property type="entry name" value="ABC_tran"/>
    <property type="match status" value="2"/>
</dbReference>
<dbReference type="PANTHER" id="PTHR43117">
    <property type="entry name" value="OSMOPROTECTANT IMPORT ATP-BINDING PROTEIN OSMV"/>
    <property type="match status" value="1"/>
</dbReference>
<dbReference type="InterPro" id="IPR003593">
    <property type="entry name" value="AAA+_ATPase"/>
</dbReference>
<reference evidence="6 7" key="1">
    <citation type="submission" date="2019-03" db="EMBL/GenBank/DDBJ databases">
        <title>Sequencing 25 genomes of Wallemia mellicola.</title>
        <authorList>
            <person name="Gostincar C."/>
        </authorList>
    </citation>
    <scope>NUCLEOTIDE SEQUENCE [LARGE SCALE GENOMIC DNA]</scope>
    <source>
        <strain evidence="6 7">EXF-6152</strain>
    </source>
</reference>
<dbReference type="Proteomes" id="UP000310685">
    <property type="component" value="Unassembled WGS sequence"/>
</dbReference>
<proteinExistence type="inferred from homology"/>
<evidence type="ECO:0000256" key="3">
    <source>
        <dbReference type="ARBA" id="ARBA00022741"/>
    </source>
</evidence>
<keyword evidence="2" id="KW-0813">Transport</keyword>
<comment type="caution">
    <text evidence="6">The sequence shown here is derived from an EMBL/GenBank/DDBJ whole genome shotgun (WGS) entry which is preliminary data.</text>
</comment>
<evidence type="ECO:0000313" key="6">
    <source>
        <dbReference type="EMBL" id="TIB76967.1"/>
    </source>
</evidence>
<accession>A0A4T0M365</accession>
<evidence type="ECO:0000256" key="4">
    <source>
        <dbReference type="ARBA" id="ARBA00022840"/>
    </source>
</evidence>
<evidence type="ECO:0000313" key="7">
    <source>
        <dbReference type="Proteomes" id="UP000310685"/>
    </source>
</evidence>
<dbReference type="SMART" id="SM00382">
    <property type="entry name" value="AAA"/>
    <property type="match status" value="1"/>
</dbReference>
<evidence type="ECO:0000256" key="1">
    <source>
        <dbReference type="ARBA" id="ARBA00005417"/>
    </source>
</evidence>
<dbReference type="InterPro" id="IPR003439">
    <property type="entry name" value="ABC_transporter-like_ATP-bd"/>
</dbReference>
<dbReference type="PANTHER" id="PTHR43117:SF4">
    <property type="entry name" value="OSMOPROTECTANT IMPORT ATP-BINDING PROTEIN OSMV"/>
    <property type="match status" value="1"/>
</dbReference>
<dbReference type="SUPFAM" id="SSF52540">
    <property type="entry name" value="P-loop containing nucleoside triphosphate hydrolases"/>
    <property type="match status" value="2"/>
</dbReference>
<name>A0A4T0M365_9BASI</name>
<keyword evidence="4" id="KW-0067">ATP-binding</keyword>